<dbReference type="GO" id="GO:0003677">
    <property type="term" value="F:DNA binding"/>
    <property type="evidence" value="ECO:0007669"/>
    <property type="project" value="UniProtKB-KW"/>
</dbReference>
<feature type="region of interest" description="Disordered" evidence="2">
    <location>
        <begin position="164"/>
        <end position="204"/>
    </location>
</feature>
<dbReference type="VEuPathDB" id="FungiDB:BCV72DRAFT_260756"/>
<evidence type="ECO:0000313" key="4">
    <source>
        <dbReference type="EMBL" id="ORE12996.1"/>
    </source>
</evidence>
<dbReference type="VEuPathDB" id="FungiDB:BCV72DRAFT_204608"/>
<dbReference type="EMBL" id="KV921578">
    <property type="protein sequence ID" value="ORE12996.1"/>
    <property type="molecule type" value="Genomic_DNA"/>
</dbReference>
<evidence type="ECO:0000313" key="5">
    <source>
        <dbReference type="Proteomes" id="UP000242381"/>
    </source>
</evidence>
<gene>
    <name evidence="4" type="ORF">BCV71DRAFT_258852</name>
</gene>
<feature type="compositionally biased region" description="Basic residues" evidence="2">
    <location>
        <begin position="164"/>
        <end position="176"/>
    </location>
</feature>
<dbReference type="AlphaFoldDB" id="A0A1X0RLX1"/>
<dbReference type="Pfam" id="PF07282">
    <property type="entry name" value="Cas12f1-like_TNB"/>
    <property type="match status" value="1"/>
</dbReference>
<reference evidence="4 5" key="1">
    <citation type="journal article" date="2016" name="Proc. Natl. Acad. Sci. U.S.A.">
        <title>Lipid metabolic changes in an early divergent fungus govern the establishment of a mutualistic symbiosis with endobacteria.</title>
        <authorList>
            <person name="Lastovetsky O.A."/>
            <person name="Gaspar M.L."/>
            <person name="Mondo S.J."/>
            <person name="LaButti K.M."/>
            <person name="Sandor L."/>
            <person name="Grigoriev I.V."/>
            <person name="Henry S.A."/>
            <person name="Pawlowska T.E."/>
        </authorList>
    </citation>
    <scope>NUCLEOTIDE SEQUENCE [LARGE SCALE GENOMIC DNA]</scope>
    <source>
        <strain evidence="4 5">ATCC 11559</strain>
    </source>
</reference>
<dbReference type="Proteomes" id="UP000242381">
    <property type="component" value="Unassembled WGS sequence"/>
</dbReference>
<dbReference type="InterPro" id="IPR010095">
    <property type="entry name" value="Cas12f1-like_TNB"/>
</dbReference>
<sequence length="328" mass="38023">MYTDGYTCRISFCKKKTIHATSPVNQTALELYDFTSEEVDRYFRLCTVEPNKKDAFVSYHGNTDIRRLSSAEHYDMSENVNRQKMEEEHKKRSIVKQIEIQIPSPKTTSIDHYTMHITYMLQHMDVLFNFYSFETARINWCNYIGSQRTVESAVNILVNESKKYNKRNKRKRRKTAARYQSNPSDAHPNPGKSVSRTHKEKFEEGDRKKMPLVIFGDGLRNKGHIKEKLAELLLVDINEYKTSKTCNSCLNQDLQNLKCGEGEDVKKIHQVLKCNTCNIFWNCDVMASKNMLLIARSIWNGHGRPNVFKRQSVTFNVVATSHSGETTA</sequence>
<name>A0A1X0RLX1_RHIZD</name>
<evidence type="ECO:0000256" key="1">
    <source>
        <dbReference type="ARBA" id="ARBA00023125"/>
    </source>
</evidence>
<feature type="domain" description="Cas12f1-like TNB" evidence="3">
    <location>
        <begin position="227"/>
        <end position="291"/>
    </location>
</feature>
<proteinExistence type="predicted"/>
<keyword evidence="1" id="KW-0238">DNA-binding</keyword>
<protein>
    <recommendedName>
        <fullName evidence="3">Cas12f1-like TNB domain-containing protein</fullName>
    </recommendedName>
</protein>
<evidence type="ECO:0000256" key="2">
    <source>
        <dbReference type="SAM" id="MobiDB-lite"/>
    </source>
</evidence>
<accession>A0A1X0RLX1</accession>
<evidence type="ECO:0000259" key="3">
    <source>
        <dbReference type="Pfam" id="PF07282"/>
    </source>
</evidence>
<organism evidence="4 5">
    <name type="scientific">Rhizopus microsporus</name>
    <dbReference type="NCBI Taxonomy" id="58291"/>
    <lineage>
        <taxon>Eukaryota</taxon>
        <taxon>Fungi</taxon>
        <taxon>Fungi incertae sedis</taxon>
        <taxon>Mucoromycota</taxon>
        <taxon>Mucoromycotina</taxon>
        <taxon>Mucoromycetes</taxon>
        <taxon>Mucorales</taxon>
        <taxon>Mucorineae</taxon>
        <taxon>Rhizopodaceae</taxon>
        <taxon>Rhizopus</taxon>
    </lineage>
</organism>